<evidence type="ECO:0000313" key="9">
    <source>
        <dbReference type="EMBL" id="SJN15737.1"/>
    </source>
</evidence>
<dbReference type="InterPro" id="IPR025993">
    <property type="entry name" value="Ceramide_glucosylTrfase"/>
</dbReference>
<keyword evidence="4" id="KW-0328">Glycosyltransferase</keyword>
<dbReference type="PANTHER" id="PTHR43646">
    <property type="entry name" value="GLYCOSYLTRANSFERASE"/>
    <property type="match status" value="1"/>
</dbReference>
<keyword evidence="5 9" id="KW-0808">Transferase</keyword>
<name>A0A1R4I7C6_9MICO</name>
<accession>A0A1R4I7C6</accession>
<dbReference type="CDD" id="cd00761">
    <property type="entry name" value="Glyco_tranf_GTA_type"/>
    <property type="match status" value="1"/>
</dbReference>
<keyword evidence="7" id="KW-1133">Transmembrane helix</keyword>
<comment type="pathway">
    <text evidence="3">Sphingolipid metabolism.</text>
</comment>
<dbReference type="GO" id="GO:0016757">
    <property type="term" value="F:glycosyltransferase activity"/>
    <property type="evidence" value="ECO:0007669"/>
    <property type="project" value="UniProtKB-KW"/>
</dbReference>
<dbReference type="Proteomes" id="UP000196778">
    <property type="component" value="Unassembled WGS sequence"/>
</dbReference>
<dbReference type="OrthoDB" id="5011697at2"/>
<dbReference type="Pfam" id="PF13506">
    <property type="entry name" value="Glyco_transf_21"/>
    <property type="match status" value="1"/>
</dbReference>
<dbReference type="Gene3D" id="3.90.550.10">
    <property type="entry name" value="Spore Coat Polysaccharide Biosynthesis Protein SpsA, Chain A"/>
    <property type="match status" value="1"/>
</dbReference>
<dbReference type="AlphaFoldDB" id="A0A1R4I7C6"/>
<keyword evidence="10" id="KW-1185">Reference proteome</keyword>
<keyword evidence="6" id="KW-0812">Transmembrane</keyword>
<evidence type="ECO:0000256" key="4">
    <source>
        <dbReference type="ARBA" id="ARBA00022676"/>
    </source>
</evidence>
<evidence type="ECO:0000256" key="7">
    <source>
        <dbReference type="ARBA" id="ARBA00022989"/>
    </source>
</evidence>
<keyword evidence="8" id="KW-0472">Membrane</keyword>
<dbReference type="EMBL" id="FUKR01000002">
    <property type="protein sequence ID" value="SJN15737.1"/>
    <property type="molecule type" value="Genomic_DNA"/>
</dbReference>
<evidence type="ECO:0000256" key="8">
    <source>
        <dbReference type="ARBA" id="ARBA00023136"/>
    </source>
</evidence>
<dbReference type="RefSeq" id="WP_087135681.1">
    <property type="nucleotide sequence ID" value="NZ_FUKR01000002.1"/>
</dbReference>
<dbReference type="SUPFAM" id="SSF53448">
    <property type="entry name" value="Nucleotide-diphospho-sugar transferases"/>
    <property type="match status" value="1"/>
</dbReference>
<evidence type="ECO:0000256" key="3">
    <source>
        <dbReference type="ARBA" id="ARBA00004991"/>
    </source>
</evidence>
<gene>
    <name evidence="9" type="ORF">FM119_00210</name>
</gene>
<dbReference type="PANTHER" id="PTHR43646:SF3">
    <property type="entry name" value="SLR1566 PROTEIN"/>
    <property type="match status" value="1"/>
</dbReference>
<protein>
    <submittedName>
        <fullName evidence="9">Glycosyl transferase, family 2</fullName>
    </submittedName>
</protein>
<evidence type="ECO:0000256" key="5">
    <source>
        <dbReference type="ARBA" id="ARBA00022679"/>
    </source>
</evidence>
<organism evidence="9 10">
    <name type="scientific">Mycetocola reblochoni REB411</name>
    <dbReference type="NCBI Taxonomy" id="1255698"/>
    <lineage>
        <taxon>Bacteria</taxon>
        <taxon>Bacillati</taxon>
        <taxon>Actinomycetota</taxon>
        <taxon>Actinomycetes</taxon>
        <taxon>Micrococcales</taxon>
        <taxon>Microbacteriaceae</taxon>
        <taxon>Mycetocola</taxon>
    </lineage>
</organism>
<evidence type="ECO:0000256" key="1">
    <source>
        <dbReference type="ARBA" id="ARBA00004141"/>
    </source>
</evidence>
<evidence type="ECO:0000256" key="6">
    <source>
        <dbReference type="ARBA" id="ARBA00022692"/>
    </source>
</evidence>
<comment type="subcellular location">
    <subcellularLocation>
        <location evidence="1">Membrane</location>
        <topology evidence="1">Multi-pass membrane protein</topology>
    </subcellularLocation>
</comment>
<reference evidence="10" key="1">
    <citation type="submission" date="2017-02" db="EMBL/GenBank/DDBJ databases">
        <authorList>
            <person name="Dridi B."/>
        </authorList>
    </citation>
    <scope>NUCLEOTIDE SEQUENCE [LARGE SCALE GENOMIC DNA]</scope>
    <source>
        <strain evidence="10">EB411</strain>
    </source>
</reference>
<sequence>MTAPPRGRGVASALTAVALGVFAVRAVVLAVNALTSPSLGRVEATPGRRRVEATPERRRGRVVALVPARDEARRLPVSLPTLLVQGADRVVVLDDDSSDGTADVAAALGAEVAAGEPLPAGWTGKNWACHQLAALGTADTPDPDGPPDYLLFTDADVVWSPGALDELLALADRRDAALVTVFPRQLTVRGGERLVTPLIDAAVLGLVPTRLTAAPAPVVANGQVMLFRRDAYARVGGHEAVAGELVEDVRLAERVRDAGEPLVVCRGGRGIAVRMYDGYRSSLLGLAKSIPGLHGDRRSVMVAAWLTALICWTVPWLLPPTPAVRLARLCTIADRAVVAALTGRRDPASLAEGLLGPLSPLLVAPAYLRALGGPARWRGRSYP</sequence>
<proteinExistence type="predicted"/>
<evidence type="ECO:0000256" key="2">
    <source>
        <dbReference type="ARBA" id="ARBA00004760"/>
    </source>
</evidence>
<comment type="pathway">
    <text evidence="2">Lipid metabolism; sphingolipid metabolism.</text>
</comment>
<evidence type="ECO:0000313" key="10">
    <source>
        <dbReference type="Proteomes" id="UP000196778"/>
    </source>
</evidence>
<dbReference type="InterPro" id="IPR029044">
    <property type="entry name" value="Nucleotide-diphossugar_trans"/>
</dbReference>
<dbReference type="GO" id="GO:0016020">
    <property type="term" value="C:membrane"/>
    <property type="evidence" value="ECO:0007669"/>
    <property type="project" value="UniProtKB-SubCell"/>
</dbReference>